<evidence type="ECO:0000256" key="3">
    <source>
        <dbReference type="ARBA" id="ARBA00022989"/>
    </source>
</evidence>
<feature type="transmembrane region" description="Helical" evidence="6">
    <location>
        <begin position="209"/>
        <end position="229"/>
    </location>
</feature>
<evidence type="ECO:0000256" key="1">
    <source>
        <dbReference type="ARBA" id="ARBA00004141"/>
    </source>
</evidence>
<keyword evidence="3 6" id="KW-1133">Transmembrane helix</keyword>
<keyword evidence="4 6" id="KW-0472">Membrane</keyword>
<evidence type="ECO:0000256" key="5">
    <source>
        <dbReference type="SAM" id="MobiDB-lite"/>
    </source>
</evidence>
<dbReference type="PANTHER" id="PTHR12308:SF73">
    <property type="entry name" value="ANOCTAMIN"/>
    <property type="match status" value="1"/>
</dbReference>
<feature type="transmembrane region" description="Helical" evidence="6">
    <location>
        <begin position="352"/>
        <end position="373"/>
    </location>
</feature>
<keyword evidence="2 6" id="KW-0812">Transmembrane</keyword>
<protein>
    <submittedName>
        <fullName evidence="9">DUF590-domain-containing protein</fullName>
    </submittedName>
</protein>
<dbReference type="Pfam" id="PF04547">
    <property type="entry name" value="Anoctamin"/>
    <property type="match status" value="1"/>
</dbReference>
<dbReference type="Pfam" id="PF20877">
    <property type="entry name" value="Anoctamin_N"/>
    <property type="match status" value="1"/>
</dbReference>
<reference evidence="9 10" key="1">
    <citation type="journal article" date="2016" name="Mol. Biol. Evol.">
        <title>Comparative Genomics of Early-Diverging Mushroom-Forming Fungi Provides Insights into the Origins of Lignocellulose Decay Capabilities.</title>
        <authorList>
            <person name="Nagy L.G."/>
            <person name="Riley R."/>
            <person name="Tritt A."/>
            <person name="Adam C."/>
            <person name="Daum C."/>
            <person name="Floudas D."/>
            <person name="Sun H."/>
            <person name="Yadav J.S."/>
            <person name="Pangilinan J."/>
            <person name="Larsson K.H."/>
            <person name="Matsuura K."/>
            <person name="Barry K."/>
            <person name="Labutti K."/>
            <person name="Kuo R."/>
            <person name="Ohm R.A."/>
            <person name="Bhattacharya S.S."/>
            <person name="Shirouzu T."/>
            <person name="Yoshinaga Y."/>
            <person name="Martin F.M."/>
            <person name="Grigoriev I.V."/>
            <person name="Hibbett D.S."/>
        </authorList>
    </citation>
    <scope>NUCLEOTIDE SEQUENCE [LARGE SCALE GENOMIC DNA]</scope>
    <source>
        <strain evidence="9 10">L-15889</strain>
    </source>
</reference>
<name>A0A165RKM7_9APHY</name>
<evidence type="ECO:0000256" key="2">
    <source>
        <dbReference type="ARBA" id="ARBA00022692"/>
    </source>
</evidence>
<evidence type="ECO:0000313" key="10">
    <source>
        <dbReference type="Proteomes" id="UP000076727"/>
    </source>
</evidence>
<evidence type="ECO:0000256" key="4">
    <source>
        <dbReference type="ARBA" id="ARBA00023136"/>
    </source>
</evidence>
<dbReference type="STRING" id="1314783.A0A165RKM7"/>
<accession>A0A165RKM7</accession>
<evidence type="ECO:0000313" key="9">
    <source>
        <dbReference type="EMBL" id="KZT70878.1"/>
    </source>
</evidence>
<evidence type="ECO:0000259" key="8">
    <source>
        <dbReference type="Pfam" id="PF20877"/>
    </source>
</evidence>
<dbReference type="GO" id="GO:0032541">
    <property type="term" value="C:cortical endoplasmic reticulum"/>
    <property type="evidence" value="ECO:0007669"/>
    <property type="project" value="TreeGrafter"/>
</dbReference>
<proteinExistence type="predicted"/>
<comment type="subcellular location">
    <subcellularLocation>
        <location evidence="1">Membrane</location>
        <topology evidence="1">Multi-pass membrane protein</topology>
    </subcellularLocation>
</comment>
<dbReference type="InterPro" id="IPR049452">
    <property type="entry name" value="Anoctamin_TM"/>
</dbReference>
<feature type="compositionally biased region" description="Basic and acidic residues" evidence="5">
    <location>
        <begin position="512"/>
        <end position="523"/>
    </location>
</feature>
<dbReference type="PANTHER" id="PTHR12308">
    <property type="entry name" value="ANOCTAMIN"/>
    <property type="match status" value="1"/>
</dbReference>
<feature type="domain" description="Anoctamin alpha-beta plait" evidence="8">
    <location>
        <begin position="4"/>
        <end position="137"/>
    </location>
</feature>
<sequence>MPPKVDLILVFRSSPGKVLSRRDARENARQAERQYTKLLEVLKAGGLRAVGKRGENDGQLLVLVSCPQSTLARLVKRERHSDFIYGLPTADPTAALDLNSLSLSPADCLRLVHTYVTSTITDGGLGVAPGSTNWDRIESVMMLHDNKFNEEWIRSWTRKELGFVTLTEIRRQFGEGIALYFAFLSYYTKYLIFISVAGAYFYFFHEAYSTIYSSVLLLWSITFVESWRIRQRILSVRWRTRGSFRVEKRRAQYVPISWWKKDFRMLAGLPVIMLFAAVLAVLLMIVFVFEAFIATLYTGPGSRFVSFAPTIIVSVVVPRFLSIYHSYAVAFTNWENHGHQSSHDASLTLKSFALAGFVDYLGLALSAFVYVPFGEETMALVQHMIEKEPAASMKITSSLYSALPSRATAKFASASANAARAANSTKGKARSFWEMDVMSARKKLSPTRLQDQMFAITVTNQAVNAFLEIGLPYVLRAVAVIRRRGLRSGASSNGSANSGKKKRVSFEDEAGKDDAAQGREKGSEEREFLEEVWRQVALPPYELFTDYNEMVTQFGYVALWSTIWPLAPLMALTNNWFELRSDAFKIAKHVRRPIPARTDTIGPWLDTLQFLAWLAFLTNSALVYLFRPLDHCKAIGTSLDHNHSHLASRNASPREILGAALLVALGASHGYFVVCITVRHVLERLMWRGTTEEREAESVETAVKEEYLKSLGVADVASAGVGEIAEADAKEGEADPFWSYDEGLDELSRETKES</sequence>
<dbReference type="InterPro" id="IPR007632">
    <property type="entry name" value="Anoctamin"/>
</dbReference>
<feature type="transmembrane region" description="Helical" evidence="6">
    <location>
        <begin position="656"/>
        <end position="678"/>
    </location>
</feature>
<feature type="region of interest" description="Disordered" evidence="5">
    <location>
        <begin position="727"/>
        <end position="754"/>
    </location>
</feature>
<feature type="domain" description="Anoctamin transmembrane" evidence="7">
    <location>
        <begin position="169"/>
        <end position="685"/>
    </location>
</feature>
<dbReference type="GO" id="GO:0005254">
    <property type="term" value="F:chloride channel activity"/>
    <property type="evidence" value="ECO:0007669"/>
    <property type="project" value="TreeGrafter"/>
</dbReference>
<dbReference type="GO" id="GO:0016020">
    <property type="term" value="C:membrane"/>
    <property type="evidence" value="ECO:0007669"/>
    <property type="project" value="UniProtKB-SubCell"/>
</dbReference>
<evidence type="ECO:0000256" key="6">
    <source>
        <dbReference type="SAM" id="Phobius"/>
    </source>
</evidence>
<feature type="compositionally biased region" description="Low complexity" evidence="5">
    <location>
        <begin position="488"/>
        <end position="498"/>
    </location>
</feature>
<keyword evidence="10" id="KW-1185">Reference proteome</keyword>
<dbReference type="OrthoDB" id="296386at2759"/>
<dbReference type="AlphaFoldDB" id="A0A165RKM7"/>
<feature type="region of interest" description="Disordered" evidence="5">
    <location>
        <begin position="488"/>
        <end position="523"/>
    </location>
</feature>
<dbReference type="Proteomes" id="UP000076727">
    <property type="component" value="Unassembled WGS sequence"/>
</dbReference>
<organism evidence="9 10">
    <name type="scientific">Daedalea quercina L-15889</name>
    <dbReference type="NCBI Taxonomy" id="1314783"/>
    <lineage>
        <taxon>Eukaryota</taxon>
        <taxon>Fungi</taxon>
        <taxon>Dikarya</taxon>
        <taxon>Basidiomycota</taxon>
        <taxon>Agaricomycotina</taxon>
        <taxon>Agaricomycetes</taxon>
        <taxon>Polyporales</taxon>
        <taxon>Fomitopsis</taxon>
    </lineage>
</organism>
<feature type="transmembrane region" description="Helical" evidence="6">
    <location>
        <begin position="306"/>
        <end position="331"/>
    </location>
</feature>
<feature type="transmembrane region" description="Helical" evidence="6">
    <location>
        <begin position="177"/>
        <end position="203"/>
    </location>
</feature>
<dbReference type="InterPro" id="IPR049456">
    <property type="entry name" value="Anoctamin_N_fung"/>
</dbReference>
<evidence type="ECO:0000259" key="7">
    <source>
        <dbReference type="Pfam" id="PF04547"/>
    </source>
</evidence>
<dbReference type="EMBL" id="KV429049">
    <property type="protein sequence ID" value="KZT70878.1"/>
    <property type="molecule type" value="Genomic_DNA"/>
</dbReference>
<feature type="transmembrane region" description="Helical" evidence="6">
    <location>
        <begin position="266"/>
        <end position="294"/>
    </location>
</feature>
<gene>
    <name evidence="9" type="ORF">DAEQUDRAFT_667068</name>
</gene>